<accession>A0A2A2HNK7</accession>
<organism evidence="1 2">
    <name type="scientific">Methanosarcina spelaei</name>
    <dbReference type="NCBI Taxonomy" id="1036679"/>
    <lineage>
        <taxon>Archaea</taxon>
        <taxon>Methanobacteriati</taxon>
        <taxon>Methanobacteriota</taxon>
        <taxon>Stenosarchaea group</taxon>
        <taxon>Methanomicrobia</taxon>
        <taxon>Methanosarcinales</taxon>
        <taxon>Methanosarcinaceae</taxon>
        <taxon>Methanosarcina</taxon>
    </lineage>
</organism>
<dbReference type="EMBL" id="LMVP01000538">
    <property type="protein sequence ID" value="PAV10942.1"/>
    <property type="molecule type" value="Genomic_DNA"/>
</dbReference>
<comment type="caution">
    <text evidence="1">The sequence shown here is derived from an EMBL/GenBank/DDBJ whole genome shotgun (WGS) entry which is preliminary data.</text>
</comment>
<proteinExistence type="predicted"/>
<dbReference type="RefSeq" id="WP_095645936.1">
    <property type="nucleotide sequence ID" value="NZ_LMVP01000538.1"/>
</dbReference>
<gene>
    <name evidence="1" type="ORF">ASJ81_02195</name>
</gene>
<name>A0A2A2HNK7_9EURY</name>
<sequence length="64" mass="7244">MDHPNTYIVLGFKLLFNSSEGQVVLAAYGVTVMTVNYEVIPKDYCFPAAFFKYTFFVPELVAVK</sequence>
<evidence type="ECO:0000313" key="2">
    <source>
        <dbReference type="Proteomes" id="UP000218164"/>
    </source>
</evidence>
<dbReference type="AlphaFoldDB" id="A0A2A2HNK7"/>
<keyword evidence="2" id="KW-1185">Reference proteome</keyword>
<evidence type="ECO:0000313" key="1">
    <source>
        <dbReference type="EMBL" id="PAV10942.1"/>
    </source>
</evidence>
<reference evidence="1 2" key="1">
    <citation type="journal article" date="2017" name="BMC Genomics">
        <title>Genomic analysis of methanogenic archaea reveals a shift towards energy conservation.</title>
        <authorList>
            <person name="Gilmore S.P."/>
            <person name="Henske J.K."/>
            <person name="Sexton J.A."/>
            <person name="Solomon K.V."/>
            <person name="Seppala S."/>
            <person name="Yoo J.I."/>
            <person name="Huyett L.M."/>
            <person name="Pressman A."/>
            <person name="Cogan J.Z."/>
            <person name="Kivenson V."/>
            <person name="Peng X."/>
            <person name="Tan Y."/>
            <person name="Valentine D.L."/>
            <person name="O'Malley M.A."/>
        </authorList>
    </citation>
    <scope>NUCLEOTIDE SEQUENCE [LARGE SCALE GENOMIC DNA]</scope>
    <source>
        <strain evidence="1 2">MC-15</strain>
    </source>
</reference>
<dbReference type="Proteomes" id="UP000218164">
    <property type="component" value="Unassembled WGS sequence"/>
</dbReference>
<protein>
    <submittedName>
        <fullName evidence="1">Uncharacterized protein</fullName>
    </submittedName>
</protein>